<sequence length="420" mass="46345">MLLAFVCLLLCLQVETFLRAVAAEASYTTAGLPRLTPQGPGWGYANQSAWPRLCQTGRQQSPVSFSELKPHEVVYLKDAGPLAFSRGCTFAAEKTTLKIANEVNTISVRLIPLADPRNELPSPCTLRDPTTPNSTEYHLASMHFHSPAEHVFPRAAPDAELHLVFTQTQTSKKTRLMVVAVQLIASDKVNTTAVAELRHILLAGPLPPKNAFTTCTLEEDLAIEGLLPRRRSFLAYTGSLTTPPCTEGVRFVVLTSPQLISREALKRLTQAFMQARPGNHDGNRRATQPLNGRIVYRYFDRNHLNMSKSKGEMKDYYPYTSSEADVWGDGKLKKTAPSDALASSDFADAEANKHASRGKVHAWPHPLQRHEVIWLISAAVILFLVTAILYRCRNSKDGAGVGRNEVESLLRETSGYGTNP</sequence>
<evidence type="ECO:0000256" key="4">
    <source>
        <dbReference type="ARBA" id="ARBA00022833"/>
    </source>
</evidence>
<dbReference type="EMBL" id="MKKU01000025">
    <property type="protein sequence ID" value="RNF26851.1"/>
    <property type="molecule type" value="Genomic_DNA"/>
</dbReference>
<dbReference type="OrthoDB" id="429145at2759"/>
<dbReference type="PROSITE" id="PS51144">
    <property type="entry name" value="ALPHA_CA_2"/>
    <property type="match status" value="1"/>
</dbReference>
<accession>A0A3R7NTN1</accession>
<dbReference type="InterPro" id="IPR036398">
    <property type="entry name" value="CA_dom_sf"/>
</dbReference>
<organism evidence="10 11">
    <name type="scientific">Trypanosoma conorhini</name>
    <dbReference type="NCBI Taxonomy" id="83891"/>
    <lineage>
        <taxon>Eukaryota</taxon>
        <taxon>Discoba</taxon>
        <taxon>Euglenozoa</taxon>
        <taxon>Kinetoplastea</taxon>
        <taxon>Metakinetoplastina</taxon>
        <taxon>Trypanosomatida</taxon>
        <taxon>Trypanosomatidae</taxon>
        <taxon>Trypanosoma</taxon>
    </lineage>
</organism>
<feature type="signal peptide" evidence="8">
    <location>
        <begin position="1"/>
        <end position="23"/>
    </location>
</feature>
<comment type="caution">
    <text evidence="10">The sequence shown here is derived from an EMBL/GenBank/DDBJ whole genome shotgun (WGS) entry which is preliminary data.</text>
</comment>
<evidence type="ECO:0000256" key="1">
    <source>
        <dbReference type="ARBA" id="ARBA00010718"/>
    </source>
</evidence>
<evidence type="ECO:0000256" key="8">
    <source>
        <dbReference type="SAM" id="SignalP"/>
    </source>
</evidence>
<name>A0A3R7NTN1_9TRYP</name>
<keyword evidence="7" id="KW-1133">Transmembrane helix</keyword>
<proteinExistence type="inferred from homology"/>
<keyword evidence="4" id="KW-0862">Zinc</keyword>
<dbReference type="PANTHER" id="PTHR18952:SF265">
    <property type="entry name" value="CARBONIC ANHYDRASE"/>
    <property type="match status" value="1"/>
</dbReference>
<evidence type="ECO:0000256" key="3">
    <source>
        <dbReference type="ARBA" id="ARBA00022723"/>
    </source>
</evidence>
<evidence type="ECO:0000256" key="2">
    <source>
        <dbReference type="ARBA" id="ARBA00012925"/>
    </source>
</evidence>
<dbReference type="GeneID" id="40314544"/>
<comment type="similarity">
    <text evidence="1">Belongs to the alpha-carbonic anhydrase family.</text>
</comment>
<dbReference type="EC" id="4.2.1.1" evidence="2"/>
<evidence type="ECO:0000256" key="6">
    <source>
        <dbReference type="ARBA" id="ARBA00048348"/>
    </source>
</evidence>
<dbReference type="InterPro" id="IPR001148">
    <property type="entry name" value="CA_dom"/>
</dbReference>
<dbReference type="Proteomes" id="UP000284403">
    <property type="component" value="Unassembled WGS sequence"/>
</dbReference>
<gene>
    <name evidence="10" type="ORF">Tco025E_00933</name>
</gene>
<dbReference type="SMART" id="SM01057">
    <property type="entry name" value="Carb_anhydrase"/>
    <property type="match status" value="1"/>
</dbReference>
<dbReference type="SUPFAM" id="SSF51069">
    <property type="entry name" value="Carbonic anhydrase"/>
    <property type="match status" value="1"/>
</dbReference>
<dbReference type="CDD" id="cd03124">
    <property type="entry name" value="alpha_CA_prokaryotic_like"/>
    <property type="match status" value="1"/>
</dbReference>
<dbReference type="InterPro" id="IPR041891">
    <property type="entry name" value="Alpha_CA_prokaryot-like"/>
</dbReference>
<keyword evidence="7" id="KW-0472">Membrane</keyword>
<feature type="domain" description="Alpha-carbonic anhydrase" evidence="9">
    <location>
        <begin position="40"/>
        <end position="299"/>
    </location>
</feature>
<dbReference type="AlphaFoldDB" id="A0A3R7NTN1"/>
<keyword evidence="7" id="KW-0812">Transmembrane</keyword>
<keyword evidence="8" id="KW-0732">Signal</keyword>
<dbReference type="Gene3D" id="3.10.200.10">
    <property type="entry name" value="Alpha carbonic anhydrase"/>
    <property type="match status" value="1"/>
</dbReference>
<dbReference type="RefSeq" id="XP_029232057.1">
    <property type="nucleotide sequence ID" value="XM_029367872.1"/>
</dbReference>
<evidence type="ECO:0000313" key="11">
    <source>
        <dbReference type="Proteomes" id="UP000284403"/>
    </source>
</evidence>
<dbReference type="Pfam" id="PF00194">
    <property type="entry name" value="Carb_anhydrase"/>
    <property type="match status" value="1"/>
</dbReference>
<evidence type="ECO:0000256" key="5">
    <source>
        <dbReference type="ARBA" id="ARBA00023239"/>
    </source>
</evidence>
<dbReference type="GO" id="GO:0004089">
    <property type="term" value="F:carbonate dehydratase activity"/>
    <property type="evidence" value="ECO:0007669"/>
    <property type="project" value="UniProtKB-EC"/>
</dbReference>
<evidence type="ECO:0000259" key="9">
    <source>
        <dbReference type="PROSITE" id="PS51144"/>
    </source>
</evidence>
<dbReference type="GO" id="GO:0008270">
    <property type="term" value="F:zinc ion binding"/>
    <property type="evidence" value="ECO:0007669"/>
    <property type="project" value="InterPro"/>
</dbReference>
<keyword evidence="5 10" id="KW-0456">Lyase</keyword>
<protein>
    <recommendedName>
        <fullName evidence="2">carbonic anhydrase</fullName>
        <ecNumber evidence="2">4.2.1.1</ecNumber>
    </recommendedName>
</protein>
<comment type="catalytic activity">
    <reaction evidence="6">
        <text>hydrogencarbonate + H(+) = CO2 + H2O</text>
        <dbReference type="Rhea" id="RHEA:10748"/>
        <dbReference type="ChEBI" id="CHEBI:15377"/>
        <dbReference type="ChEBI" id="CHEBI:15378"/>
        <dbReference type="ChEBI" id="CHEBI:16526"/>
        <dbReference type="ChEBI" id="CHEBI:17544"/>
        <dbReference type="EC" id="4.2.1.1"/>
    </reaction>
</comment>
<evidence type="ECO:0000256" key="7">
    <source>
        <dbReference type="SAM" id="Phobius"/>
    </source>
</evidence>
<feature type="chain" id="PRO_5018690265" description="carbonic anhydrase" evidence="8">
    <location>
        <begin position="24"/>
        <end position="420"/>
    </location>
</feature>
<dbReference type="PANTHER" id="PTHR18952">
    <property type="entry name" value="CARBONIC ANHYDRASE"/>
    <property type="match status" value="1"/>
</dbReference>
<feature type="transmembrane region" description="Helical" evidence="7">
    <location>
        <begin position="372"/>
        <end position="390"/>
    </location>
</feature>
<keyword evidence="3" id="KW-0479">Metal-binding</keyword>
<reference evidence="10 11" key="1">
    <citation type="journal article" date="2018" name="BMC Genomics">
        <title>Genomic comparison of Trypanosoma conorhini and Trypanosoma rangeli to Trypanosoma cruzi strains of high and low virulence.</title>
        <authorList>
            <person name="Bradwell K.R."/>
            <person name="Koparde V.N."/>
            <person name="Matveyev A.V."/>
            <person name="Serrano M.G."/>
            <person name="Alves J.M."/>
            <person name="Parikh H."/>
            <person name="Huang B."/>
            <person name="Lee V."/>
            <person name="Espinosa-Alvarez O."/>
            <person name="Ortiz P.A."/>
            <person name="Costa-Martins A.G."/>
            <person name="Teixeira M.M."/>
            <person name="Buck G.A."/>
        </authorList>
    </citation>
    <scope>NUCLEOTIDE SEQUENCE [LARGE SCALE GENOMIC DNA]</scope>
    <source>
        <strain evidence="10 11">025E</strain>
    </source>
</reference>
<keyword evidence="11" id="KW-1185">Reference proteome</keyword>
<dbReference type="InterPro" id="IPR023561">
    <property type="entry name" value="Carbonic_anhydrase_a-class"/>
</dbReference>
<evidence type="ECO:0000313" key="10">
    <source>
        <dbReference type="EMBL" id="RNF26851.1"/>
    </source>
</evidence>